<dbReference type="AlphaFoldDB" id="W9RNX1"/>
<sequence>MTLGWGGGSSRRKRGMVGSVGGKRLTQTAGKVGKWRIRLCDLSSHNHQGTSSLEPGMRDEGKYGELTHAMVSIPRHVALANPHQARNPRRLQTPPIPLRRPKDEVQVKATILYGVD</sequence>
<feature type="region of interest" description="Disordered" evidence="1">
    <location>
        <begin position="1"/>
        <end position="25"/>
    </location>
</feature>
<gene>
    <name evidence="2" type="ORF">L484_023981</name>
</gene>
<evidence type="ECO:0000313" key="3">
    <source>
        <dbReference type="Proteomes" id="UP000030645"/>
    </source>
</evidence>
<reference evidence="3" key="1">
    <citation type="submission" date="2013-01" db="EMBL/GenBank/DDBJ databases">
        <title>Draft Genome Sequence of a Mulberry Tree, Morus notabilis C.K. Schneid.</title>
        <authorList>
            <person name="He N."/>
            <person name="Zhao S."/>
        </authorList>
    </citation>
    <scope>NUCLEOTIDE SEQUENCE</scope>
</reference>
<dbReference type="EMBL" id="KE344454">
    <property type="protein sequence ID" value="EXB62685.1"/>
    <property type="molecule type" value="Genomic_DNA"/>
</dbReference>
<protein>
    <submittedName>
        <fullName evidence="2">Uncharacterized protein</fullName>
    </submittedName>
</protein>
<dbReference type="Proteomes" id="UP000030645">
    <property type="component" value="Unassembled WGS sequence"/>
</dbReference>
<proteinExistence type="predicted"/>
<organism evidence="2 3">
    <name type="scientific">Morus notabilis</name>
    <dbReference type="NCBI Taxonomy" id="981085"/>
    <lineage>
        <taxon>Eukaryota</taxon>
        <taxon>Viridiplantae</taxon>
        <taxon>Streptophyta</taxon>
        <taxon>Embryophyta</taxon>
        <taxon>Tracheophyta</taxon>
        <taxon>Spermatophyta</taxon>
        <taxon>Magnoliopsida</taxon>
        <taxon>eudicotyledons</taxon>
        <taxon>Gunneridae</taxon>
        <taxon>Pentapetalae</taxon>
        <taxon>rosids</taxon>
        <taxon>fabids</taxon>
        <taxon>Rosales</taxon>
        <taxon>Moraceae</taxon>
        <taxon>Moreae</taxon>
        <taxon>Morus</taxon>
    </lineage>
</organism>
<accession>W9RNX1</accession>
<evidence type="ECO:0000256" key="1">
    <source>
        <dbReference type="SAM" id="MobiDB-lite"/>
    </source>
</evidence>
<name>W9RNX1_9ROSA</name>
<evidence type="ECO:0000313" key="2">
    <source>
        <dbReference type="EMBL" id="EXB62685.1"/>
    </source>
</evidence>
<keyword evidence="3" id="KW-1185">Reference proteome</keyword>